<sequence length="74" mass="8583">MPQILNFSQHASDDEVQYLTTLLLYHLVERCGGQLQFTAQDVFHIRQSLSTKMVQIQLGDDVKLRIIDRVPELQ</sequence>
<gene>
    <name evidence="1" type="ORF">NITMOv2_0230</name>
</gene>
<name>A0A0K2G729_NITMO</name>
<evidence type="ECO:0000313" key="1">
    <source>
        <dbReference type="EMBL" id="ALA56669.1"/>
    </source>
</evidence>
<dbReference type="EMBL" id="CP011801">
    <property type="protein sequence ID" value="ALA56669.1"/>
    <property type="molecule type" value="Genomic_DNA"/>
</dbReference>
<dbReference type="PATRIC" id="fig|42253.5.peg.223"/>
<dbReference type="AlphaFoldDB" id="A0A0K2G729"/>
<organism evidence="1 2">
    <name type="scientific">Nitrospira moscoviensis</name>
    <dbReference type="NCBI Taxonomy" id="42253"/>
    <lineage>
        <taxon>Bacteria</taxon>
        <taxon>Pseudomonadati</taxon>
        <taxon>Nitrospirota</taxon>
        <taxon>Nitrospiria</taxon>
        <taxon>Nitrospirales</taxon>
        <taxon>Nitrospiraceae</taxon>
        <taxon>Nitrospira</taxon>
    </lineage>
</organism>
<dbReference type="Proteomes" id="UP000069205">
    <property type="component" value="Chromosome"/>
</dbReference>
<dbReference type="RefSeq" id="WP_053378122.1">
    <property type="nucleotide sequence ID" value="NZ_CP011801.1"/>
</dbReference>
<accession>A0A0K2G729</accession>
<dbReference type="OrthoDB" id="9799709at2"/>
<keyword evidence="2" id="KW-1185">Reference proteome</keyword>
<reference evidence="1 2" key="1">
    <citation type="journal article" date="2015" name="Proc. Natl. Acad. Sci. U.S.A.">
        <title>Expanded metabolic versatility of ubiquitous nitrite-oxidizing bacteria from the genus Nitrospira.</title>
        <authorList>
            <person name="Koch H."/>
            <person name="Lucker S."/>
            <person name="Albertsen M."/>
            <person name="Kitzinger K."/>
            <person name="Herbold C."/>
            <person name="Spieck E."/>
            <person name="Nielsen P.H."/>
            <person name="Wagner M."/>
            <person name="Daims H."/>
        </authorList>
    </citation>
    <scope>NUCLEOTIDE SEQUENCE [LARGE SCALE GENOMIC DNA]</scope>
    <source>
        <strain evidence="1 2">NSP M-1</strain>
    </source>
</reference>
<evidence type="ECO:0000313" key="2">
    <source>
        <dbReference type="Proteomes" id="UP000069205"/>
    </source>
</evidence>
<dbReference type="KEGG" id="nmv:NITMOv2_0230"/>
<proteinExistence type="predicted"/>
<protein>
    <submittedName>
        <fullName evidence="1">Uncharacterized protein</fullName>
    </submittedName>
</protein>